<keyword evidence="4" id="KW-0804">Transcription</keyword>
<evidence type="ECO:0000313" key="7">
    <source>
        <dbReference type="Proteomes" id="UP000318405"/>
    </source>
</evidence>
<dbReference type="PANTHER" id="PTHR30537">
    <property type="entry name" value="HTH-TYPE TRANSCRIPTIONAL REGULATOR"/>
    <property type="match status" value="1"/>
</dbReference>
<dbReference type="RefSeq" id="WP_143946527.1">
    <property type="nucleotide sequence ID" value="NZ_BAABMB010000001.1"/>
</dbReference>
<dbReference type="AlphaFoldDB" id="A0A556B0D2"/>
<comment type="similarity">
    <text evidence="1">Belongs to the LysR transcriptional regulatory family.</text>
</comment>
<keyword evidence="3" id="KW-0238">DNA-binding</keyword>
<protein>
    <submittedName>
        <fullName evidence="6">LysR family transcriptional regulator</fullName>
    </submittedName>
</protein>
<dbReference type="PANTHER" id="PTHR30537:SF35">
    <property type="entry name" value="TRANSCRIPTIONAL REGULATORY PROTEIN"/>
    <property type="match status" value="1"/>
</dbReference>
<evidence type="ECO:0000256" key="4">
    <source>
        <dbReference type="ARBA" id="ARBA00023163"/>
    </source>
</evidence>
<accession>A0A556B0D2</accession>
<evidence type="ECO:0000256" key="3">
    <source>
        <dbReference type="ARBA" id="ARBA00023125"/>
    </source>
</evidence>
<dbReference type="Pfam" id="PF00126">
    <property type="entry name" value="HTH_1"/>
    <property type="match status" value="1"/>
</dbReference>
<dbReference type="SUPFAM" id="SSF53850">
    <property type="entry name" value="Periplasmic binding protein-like II"/>
    <property type="match status" value="1"/>
</dbReference>
<dbReference type="Pfam" id="PF03466">
    <property type="entry name" value="LysR_substrate"/>
    <property type="match status" value="1"/>
</dbReference>
<dbReference type="FunFam" id="3.40.190.290:FF:000001">
    <property type="entry name" value="Transcriptional regulator, LysR family"/>
    <property type="match status" value="1"/>
</dbReference>
<dbReference type="Gene3D" id="3.40.190.290">
    <property type="match status" value="1"/>
</dbReference>
<dbReference type="GO" id="GO:0006351">
    <property type="term" value="P:DNA-templated transcription"/>
    <property type="evidence" value="ECO:0007669"/>
    <property type="project" value="TreeGrafter"/>
</dbReference>
<evidence type="ECO:0000313" key="6">
    <source>
        <dbReference type="EMBL" id="TSH98620.1"/>
    </source>
</evidence>
<comment type="caution">
    <text evidence="6">The sequence shown here is derived from an EMBL/GenBank/DDBJ whole genome shotgun (WGS) entry which is preliminary data.</text>
</comment>
<dbReference type="PROSITE" id="PS50931">
    <property type="entry name" value="HTH_LYSR"/>
    <property type="match status" value="1"/>
</dbReference>
<dbReference type="Gene3D" id="1.10.10.10">
    <property type="entry name" value="Winged helix-like DNA-binding domain superfamily/Winged helix DNA-binding domain"/>
    <property type="match status" value="1"/>
</dbReference>
<dbReference type="OrthoDB" id="9786526at2"/>
<evidence type="ECO:0000256" key="1">
    <source>
        <dbReference type="ARBA" id="ARBA00009437"/>
    </source>
</evidence>
<evidence type="ECO:0000259" key="5">
    <source>
        <dbReference type="PROSITE" id="PS50931"/>
    </source>
</evidence>
<evidence type="ECO:0000256" key="2">
    <source>
        <dbReference type="ARBA" id="ARBA00023015"/>
    </source>
</evidence>
<gene>
    <name evidence="6" type="ORF">FOZ76_02385</name>
</gene>
<dbReference type="CDD" id="cd08422">
    <property type="entry name" value="PBP2_CrgA_like"/>
    <property type="match status" value="1"/>
</dbReference>
<dbReference type="InterPro" id="IPR005119">
    <property type="entry name" value="LysR_subst-bd"/>
</dbReference>
<sequence length="303" mass="32787">MDRLESVRVFVAIVEHGSLSAAAHALDMSRAMVTRHLAHLESWAGARLLHRTTRRIGLTGAGEATLARCKGLLALANDVPLPETQPAGDGQLQGLLRITCPRMLAARVLARAIADFQRRHPRVRIDLQVSNATVNLVEERIDLALRITREPAPGLIARPLGDCASVICAAPGYLASRGTPAGPLELTAHNCLGYQYFGHALWHFTHPDGELAVAVEGNLSANESDALLAATLAGAGISQQPRFAVAPLIAQGRLIALFPHYRPRLMRLYAVYVSRRNMPAALSRLIAFLADWLPADPVWRDAA</sequence>
<dbReference type="Proteomes" id="UP000318405">
    <property type="component" value="Unassembled WGS sequence"/>
</dbReference>
<dbReference type="InterPro" id="IPR036390">
    <property type="entry name" value="WH_DNA-bd_sf"/>
</dbReference>
<organism evidence="6 7">
    <name type="scientific">Verticiella sediminum</name>
    <dbReference type="NCBI Taxonomy" id="1247510"/>
    <lineage>
        <taxon>Bacteria</taxon>
        <taxon>Pseudomonadati</taxon>
        <taxon>Pseudomonadota</taxon>
        <taxon>Betaproteobacteria</taxon>
        <taxon>Burkholderiales</taxon>
        <taxon>Alcaligenaceae</taxon>
        <taxon>Verticiella</taxon>
    </lineage>
</organism>
<dbReference type="EMBL" id="VLTJ01000004">
    <property type="protein sequence ID" value="TSH98620.1"/>
    <property type="molecule type" value="Genomic_DNA"/>
</dbReference>
<dbReference type="InterPro" id="IPR000847">
    <property type="entry name" value="LysR_HTH_N"/>
</dbReference>
<dbReference type="SUPFAM" id="SSF46785">
    <property type="entry name" value="Winged helix' DNA-binding domain"/>
    <property type="match status" value="1"/>
</dbReference>
<keyword evidence="2" id="KW-0805">Transcription regulation</keyword>
<dbReference type="GO" id="GO:0003700">
    <property type="term" value="F:DNA-binding transcription factor activity"/>
    <property type="evidence" value="ECO:0007669"/>
    <property type="project" value="InterPro"/>
</dbReference>
<reference evidence="6 7" key="1">
    <citation type="submission" date="2019-07" db="EMBL/GenBank/DDBJ databases">
        <title>Qingshengfaniella alkalisoli gen. nov., sp. nov., isolated from saline soil.</title>
        <authorList>
            <person name="Xu L."/>
            <person name="Huang X.-X."/>
            <person name="Sun J.-Q."/>
        </authorList>
    </citation>
    <scope>NUCLEOTIDE SEQUENCE [LARGE SCALE GENOMIC DNA]</scope>
    <source>
        <strain evidence="6 7">DSM 27279</strain>
    </source>
</reference>
<proteinExistence type="inferred from homology"/>
<name>A0A556B0D2_9BURK</name>
<dbReference type="InterPro" id="IPR036388">
    <property type="entry name" value="WH-like_DNA-bd_sf"/>
</dbReference>
<dbReference type="InterPro" id="IPR058163">
    <property type="entry name" value="LysR-type_TF_proteobact-type"/>
</dbReference>
<dbReference type="GO" id="GO:0043565">
    <property type="term" value="F:sequence-specific DNA binding"/>
    <property type="evidence" value="ECO:0007669"/>
    <property type="project" value="TreeGrafter"/>
</dbReference>
<keyword evidence="7" id="KW-1185">Reference proteome</keyword>
<feature type="domain" description="HTH lysR-type" evidence="5">
    <location>
        <begin position="1"/>
        <end position="59"/>
    </location>
</feature>
<dbReference type="FunFam" id="1.10.10.10:FF:000001">
    <property type="entry name" value="LysR family transcriptional regulator"/>
    <property type="match status" value="1"/>
</dbReference>